<organism evidence="3 4">
    <name type="scientific">Gibberella subglutinans</name>
    <name type="common">Fusarium subglutinans</name>
    <dbReference type="NCBI Taxonomy" id="42677"/>
    <lineage>
        <taxon>Eukaryota</taxon>
        <taxon>Fungi</taxon>
        <taxon>Dikarya</taxon>
        <taxon>Ascomycota</taxon>
        <taxon>Pezizomycotina</taxon>
        <taxon>Sordariomycetes</taxon>
        <taxon>Hypocreomycetidae</taxon>
        <taxon>Hypocreales</taxon>
        <taxon>Nectriaceae</taxon>
        <taxon>Fusarium</taxon>
        <taxon>Fusarium fujikuroi species complex</taxon>
    </lineage>
</organism>
<dbReference type="GeneID" id="59319251"/>
<dbReference type="Proteomes" id="UP000547976">
    <property type="component" value="Unassembled WGS sequence"/>
</dbReference>
<dbReference type="Pfam" id="PF13848">
    <property type="entry name" value="Thioredoxin_6"/>
    <property type="match status" value="1"/>
</dbReference>
<dbReference type="InterPro" id="IPR010730">
    <property type="entry name" value="HET"/>
</dbReference>
<dbReference type="PANTHER" id="PTHR24148">
    <property type="entry name" value="ANKYRIN REPEAT DOMAIN-CONTAINING PROTEIN 39 HOMOLOG-RELATED"/>
    <property type="match status" value="1"/>
</dbReference>
<dbReference type="PROSITE" id="PS51352">
    <property type="entry name" value="THIOREDOXIN_2"/>
    <property type="match status" value="1"/>
</dbReference>
<evidence type="ECO:0000256" key="1">
    <source>
        <dbReference type="SAM" id="SignalP"/>
    </source>
</evidence>
<gene>
    <name evidence="3" type="ORF">FSUBG_6344</name>
</gene>
<sequence length="1160" mass="128817">MRSSTVLSLVALATQAQAVQLRKTEFNVLVSSRPALILFTADGCKECDRVQAVLDRVSPVLTQTAIASVNCNDEPTVCDDSQVFTVPTLKYTAGNNELVTYKEALDASSIVKYIERQSGSPVVDLTKENHLDFARSSRVGVVAFLGSEHQPERKTFDAVAERWRTHYNFGNVHGLEKDGNGPSIAVYTQEEENPVYYRGPFTVPDIEAFLRDATQPLIREYDPIVHEEAMKDEKPLAQIFFSDRDDRAELAKSLAPLAKKYKDQLSFMTVLAPDYPKRCEQMHLSKEIKRGFAIANQQGRAYPMSEKVFNANRVAKHVAAYLVGLLTPRIKSEPVPEQSTDQPFLTKLVGSNFDDLVFDKSKDVLVQFYVPWCQYCIDLHAVMNELGSKYAKLGLSDKVALASINVDANDVPMEIDSYPSIRLYRPGRNEVVSFKGNFTEMLTVEQLDAFVARSGSHGINPSGRASSIESYFGGLMGNNYGIGFTIQSGLSDSTIPSPLFADLDQDFNVEEISLSIIHPRSPICRFAPLENKSPPAKSTSGIYHPLPESSTFRLLEILAGDGDVQCKLHVCGLQETEAAYEALSYTWGKADMSSHRKIEIISNDTSHSMSVSGSLYIALRELRRSNASRVIWADAICINQEDVKERGQQVALMGKIFSTAWQVIIWLGEESDRCMCGKTILGTSLFSVANAFSGICSVVNGWLAQAGQETLEATYSEISKLGQSTLHRANTDGVEEGRSAMGQLFGRRWFSRIWVLQEAVLARHAIVQLGSYQIPWEWVGLAAAIVVHKPELSSRGYGRDVIPTGTMNSYLMYRLSISQKCFPRLKFSFAQLLQVSRNFQSKEPKDKIYGLLGIETTDSIGKRIVPDYRKTTTSEKVFEDVARLVLTSASPLTFLSGAGTFGDFYCSGPSWAPSWHERRPWTILPTKQSPGFQCASGTSMELSPGMKARELVLKGVIIDQITSMQEHRDYWGIFDTNDKSRDILLNQPRWSNEAWRKCAITLSCGGDGKAYPIDNEAAHLADLAALVLSGSAHWIIRDLIALRDVIEPEGGDKTQAEYLEEIVEGGSSRRYISAVEPVRDSYRLFKTASKDFGVGPVDMKIGDKVCVLFGAEVPFLLRPKGDGYEVIGECYVYDLMHGEVLEKLAADPDGQLKAEWIKLI</sequence>
<dbReference type="InterPro" id="IPR036249">
    <property type="entry name" value="Thioredoxin-like_sf"/>
</dbReference>
<reference evidence="3 4" key="1">
    <citation type="submission" date="2020-05" db="EMBL/GenBank/DDBJ databases">
        <title>Identification and distribution of gene clusters putatively required for synthesis of sphingolipid metabolism inhibitors in phylogenetically diverse species of the filamentous fungus Fusarium.</title>
        <authorList>
            <person name="Kim H.-S."/>
            <person name="Busman M."/>
            <person name="Brown D.W."/>
            <person name="Divon H."/>
            <person name="Uhlig S."/>
            <person name="Proctor R.H."/>
        </authorList>
    </citation>
    <scope>NUCLEOTIDE SEQUENCE [LARGE SCALE GENOMIC DNA]</scope>
    <source>
        <strain evidence="3 4">NRRL 66333</strain>
    </source>
</reference>
<protein>
    <submittedName>
        <fullName evidence="3">Heterokaryon incompatibility 6 OR allele</fullName>
    </submittedName>
</protein>
<dbReference type="Pfam" id="PF00085">
    <property type="entry name" value="Thioredoxin"/>
    <property type="match status" value="2"/>
</dbReference>
<dbReference type="Pfam" id="PF26639">
    <property type="entry name" value="Het-6_barrel"/>
    <property type="match status" value="1"/>
</dbReference>
<evidence type="ECO:0000313" key="4">
    <source>
        <dbReference type="Proteomes" id="UP000547976"/>
    </source>
</evidence>
<dbReference type="SUPFAM" id="SSF52833">
    <property type="entry name" value="Thioredoxin-like"/>
    <property type="match status" value="4"/>
</dbReference>
<dbReference type="CDD" id="cd02981">
    <property type="entry name" value="PDI_b_family"/>
    <property type="match status" value="1"/>
</dbReference>
<dbReference type="AlphaFoldDB" id="A0A8H5Q1N6"/>
<evidence type="ECO:0000313" key="3">
    <source>
        <dbReference type="EMBL" id="KAF5606008.1"/>
    </source>
</evidence>
<dbReference type="InterPro" id="IPR052895">
    <property type="entry name" value="HetReg/Transcr_Mod"/>
</dbReference>
<keyword evidence="1" id="KW-0732">Signal</keyword>
<dbReference type="EMBL" id="JAAOAV010000065">
    <property type="protein sequence ID" value="KAF5606008.1"/>
    <property type="molecule type" value="Genomic_DNA"/>
</dbReference>
<comment type="caution">
    <text evidence="3">The sequence shown here is derived from an EMBL/GenBank/DDBJ whole genome shotgun (WGS) entry which is preliminary data.</text>
</comment>
<feature type="chain" id="PRO_5034661884" evidence="1">
    <location>
        <begin position="19"/>
        <end position="1160"/>
    </location>
</feature>
<feature type="signal peptide" evidence="1">
    <location>
        <begin position="1"/>
        <end position="18"/>
    </location>
</feature>
<dbReference type="CDD" id="cd02961">
    <property type="entry name" value="PDI_a_family"/>
    <property type="match status" value="1"/>
</dbReference>
<evidence type="ECO:0000259" key="2">
    <source>
        <dbReference type="PROSITE" id="PS51352"/>
    </source>
</evidence>
<dbReference type="InterPro" id="IPR013766">
    <property type="entry name" value="Thioredoxin_domain"/>
</dbReference>
<dbReference type="RefSeq" id="XP_036538216.1">
    <property type="nucleotide sequence ID" value="XM_036684533.1"/>
</dbReference>
<proteinExistence type="predicted"/>
<dbReference type="Gene3D" id="3.40.30.10">
    <property type="entry name" value="Glutaredoxin"/>
    <property type="match status" value="4"/>
</dbReference>
<accession>A0A8H5Q1N6</accession>
<dbReference type="OrthoDB" id="2288928at2759"/>
<feature type="domain" description="Thioredoxin" evidence="2">
    <location>
        <begin position="321"/>
        <end position="456"/>
    </location>
</feature>
<name>A0A8H5Q1N6_GIBSU</name>
<keyword evidence="4" id="KW-1185">Reference proteome</keyword>
<dbReference type="PANTHER" id="PTHR24148:SF73">
    <property type="entry name" value="HET DOMAIN PROTEIN (AFU_ORTHOLOGUE AFUA_8G01020)"/>
    <property type="match status" value="1"/>
</dbReference>
<dbReference type="Pfam" id="PF06985">
    <property type="entry name" value="HET"/>
    <property type="match status" value="1"/>
</dbReference>